<sequence length="59" mass="6761">MGHQLYARRHGLAQHLEPAPFEGADGYWHKVRRGGSTLDAHDWVVWFDDDAFIDHQSGC</sequence>
<proteinExistence type="predicted"/>
<evidence type="ECO:0008006" key="3">
    <source>
        <dbReference type="Google" id="ProtNLM"/>
    </source>
</evidence>
<reference evidence="2" key="1">
    <citation type="journal article" date="2019" name="Int. J. Syst. Evol. Microbiol.">
        <title>The Global Catalogue of Microorganisms (GCM) 10K type strain sequencing project: providing services to taxonomists for standard genome sequencing and annotation.</title>
        <authorList>
            <consortium name="The Broad Institute Genomics Platform"/>
            <consortium name="The Broad Institute Genome Sequencing Center for Infectious Disease"/>
            <person name="Wu L."/>
            <person name="Ma J."/>
        </authorList>
    </citation>
    <scope>NUCLEOTIDE SEQUENCE [LARGE SCALE GENOMIC DNA]</scope>
    <source>
        <strain evidence="2">FCH27</strain>
    </source>
</reference>
<dbReference type="Proteomes" id="UP001596524">
    <property type="component" value="Unassembled WGS sequence"/>
</dbReference>
<name>A0ABW2N871_9ACTN</name>
<dbReference type="RefSeq" id="WP_379185952.1">
    <property type="nucleotide sequence ID" value="NZ_JBHTCH010000014.1"/>
</dbReference>
<comment type="caution">
    <text evidence="1">The sequence shown here is derived from an EMBL/GenBank/DDBJ whole genome shotgun (WGS) entry which is preliminary data.</text>
</comment>
<accession>A0ABW2N871</accession>
<organism evidence="1 2">
    <name type="scientific">Nocardioides astragali</name>
    <dbReference type="NCBI Taxonomy" id="1776736"/>
    <lineage>
        <taxon>Bacteria</taxon>
        <taxon>Bacillati</taxon>
        <taxon>Actinomycetota</taxon>
        <taxon>Actinomycetes</taxon>
        <taxon>Propionibacteriales</taxon>
        <taxon>Nocardioidaceae</taxon>
        <taxon>Nocardioides</taxon>
    </lineage>
</organism>
<evidence type="ECO:0000313" key="1">
    <source>
        <dbReference type="EMBL" id="MFC7361101.1"/>
    </source>
</evidence>
<evidence type="ECO:0000313" key="2">
    <source>
        <dbReference type="Proteomes" id="UP001596524"/>
    </source>
</evidence>
<dbReference type="EMBL" id="JBHTCH010000014">
    <property type="protein sequence ID" value="MFC7361101.1"/>
    <property type="molecule type" value="Genomic_DNA"/>
</dbReference>
<protein>
    <recommendedName>
        <fullName evidence="3">Glycosyltransferase family 2 protein</fullName>
    </recommendedName>
</protein>
<keyword evidence="2" id="KW-1185">Reference proteome</keyword>
<gene>
    <name evidence="1" type="ORF">ACFQO6_12545</name>
</gene>